<proteinExistence type="inferred from homology"/>
<evidence type="ECO:0000256" key="13">
    <source>
        <dbReference type="SAM" id="Phobius"/>
    </source>
</evidence>
<accession>A0A523S308</accession>
<dbReference type="SUPFAM" id="SSF109998">
    <property type="entry name" value="Triger factor/SurA peptide-binding domain-like"/>
    <property type="match status" value="2"/>
</dbReference>
<evidence type="ECO:0000256" key="6">
    <source>
        <dbReference type="ARBA" id="ARBA00023136"/>
    </source>
</evidence>
<sequence length="626" mass="73384">MLLQNLRKSIKPGMWIIVIAFIASLFFMYGRGERGQKPLAEVNGVAISYQKFAQSYQDVYENYRQIYEEEPSPQLEEYLRYYVLSELMENELLWQEAKKAKIKVSEEELNDVIKKIMEPFGSQEAFMRYLDSRHISYSDFKEDIKRGMTINELIQRVKESIRVTDEEIKDYWIMENEEVGVSYIFLEPDKYKKEVKTTPEEIEKYYEEHKENFTIPEKVKVDYILIKSEEFLDKIGEPIKETLEAYYQEHLAYFRVSEKRKASHILIELISSASEEEKKAKEKIEEIEKKLKEGADFATLAKEYSEDSFSAEEGGDLGFFAYSEVVPSFAEALFSLKEQGEVSEIVKTPFGYHLIKLTEIEEAHILLFEEVKEQVRQMWVKEESENLAGKEIENIRKEIEEKKVTVSEYIESHPQRGKTTPFFAQGEEIEGLGWVSQFSETAFSLAQGEISSPLRILEGYCLINLKEKKPSYIPPLKEVTEETKEKLIEEKTMKIAEEKASQVEKEAKKGKNLSLLAKELDLEYKSIEPFKRTDSIEGISSQDREKFVQTTFSLKKEEISKPLNLTNGYYIIKLTQRELLLEDFFKEKEKFKETLLFQKRTKTLNLWLQKLKEKAKIVDNSSLYIP</sequence>
<keyword evidence="11" id="KW-0697">Rotamase</keyword>
<dbReference type="Pfam" id="PF13624">
    <property type="entry name" value="SurA_N_3"/>
    <property type="match status" value="1"/>
</dbReference>
<keyword evidence="4 13" id="KW-0812">Transmembrane</keyword>
<feature type="domain" description="PpiC" evidence="14">
    <location>
        <begin position="453"/>
        <end position="576"/>
    </location>
</feature>
<comment type="similarity">
    <text evidence="8">Belongs to the PpiD chaperone family.</text>
</comment>
<dbReference type="InterPro" id="IPR023058">
    <property type="entry name" value="PPIase_PpiC_CS"/>
</dbReference>
<dbReference type="PANTHER" id="PTHR47529:SF1">
    <property type="entry name" value="PERIPLASMIC CHAPERONE PPID"/>
    <property type="match status" value="1"/>
</dbReference>
<dbReference type="GO" id="GO:0005886">
    <property type="term" value="C:plasma membrane"/>
    <property type="evidence" value="ECO:0007669"/>
    <property type="project" value="UniProtKB-SubCell"/>
</dbReference>
<dbReference type="InterPro" id="IPR052029">
    <property type="entry name" value="PpiD_chaperone"/>
</dbReference>
<dbReference type="InterPro" id="IPR046357">
    <property type="entry name" value="PPIase_dom_sf"/>
</dbReference>
<evidence type="ECO:0000256" key="5">
    <source>
        <dbReference type="ARBA" id="ARBA00022989"/>
    </source>
</evidence>
<keyword evidence="3" id="KW-0997">Cell inner membrane</keyword>
<keyword evidence="6 13" id="KW-0472">Membrane</keyword>
<comment type="caution">
    <text evidence="15">The sequence shown here is derived from an EMBL/GenBank/DDBJ whole genome shotgun (WGS) entry which is preliminary data.</text>
</comment>
<dbReference type="AlphaFoldDB" id="A0A523S308"/>
<organism evidence="15 16">
    <name type="scientific">Aerophobetes bacterium</name>
    <dbReference type="NCBI Taxonomy" id="2030807"/>
    <lineage>
        <taxon>Bacteria</taxon>
        <taxon>Candidatus Aerophobota</taxon>
    </lineage>
</organism>
<dbReference type="Proteomes" id="UP000316360">
    <property type="component" value="Unassembled WGS sequence"/>
</dbReference>
<evidence type="ECO:0000256" key="7">
    <source>
        <dbReference type="ARBA" id="ARBA00023186"/>
    </source>
</evidence>
<evidence type="ECO:0000256" key="10">
    <source>
        <dbReference type="ARBA" id="ARBA00042775"/>
    </source>
</evidence>
<feature type="transmembrane region" description="Helical" evidence="13">
    <location>
        <begin position="12"/>
        <end position="30"/>
    </location>
</feature>
<evidence type="ECO:0000256" key="8">
    <source>
        <dbReference type="ARBA" id="ARBA00038408"/>
    </source>
</evidence>
<feature type="coiled-coil region" evidence="12">
    <location>
        <begin position="486"/>
        <end position="513"/>
    </location>
</feature>
<evidence type="ECO:0000256" key="12">
    <source>
        <dbReference type="SAM" id="Coils"/>
    </source>
</evidence>
<dbReference type="Gene3D" id="3.10.50.40">
    <property type="match status" value="3"/>
</dbReference>
<dbReference type="EMBL" id="SOKJ01000089">
    <property type="protein sequence ID" value="TET12416.1"/>
    <property type="molecule type" value="Genomic_DNA"/>
</dbReference>
<dbReference type="InterPro" id="IPR027304">
    <property type="entry name" value="Trigger_fact/SurA_dom_sf"/>
</dbReference>
<evidence type="ECO:0000256" key="2">
    <source>
        <dbReference type="ARBA" id="ARBA00022475"/>
    </source>
</evidence>
<evidence type="ECO:0000313" key="16">
    <source>
        <dbReference type="Proteomes" id="UP000316360"/>
    </source>
</evidence>
<comment type="subcellular location">
    <subcellularLocation>
        <location evidence="1">Cell inner membrane</location>
        <topology evidence="1">Single-pass type II membrane protein</topology>
        <orientation evidence="1">Periplasmic side</orientation>
    </subcellularLocation>
</comment>
<evidence type="ECO:0000256" key="11">
    <source>
        <dbReference type="PROSITE-ProRule" id="PRU00278"/>
    </source>
</evidence>
<dbReference type="Gene3D" id="1.10.4030.10">
    <property type="entry name" value="Porin chaperone SurA, peptide-binding domain"/>
    <property type="match status" value="1"/>
</dbReference>
<dbReference type="Pfam" id="PF13616">
    <property type="entry name" value="Rotamase_3"/>
    <property type="match status" value="1"/>
</dbReference>
<keyword evidence="2" id="KW-1003">Cell membrane</keyword>
<dbReference type="PROSITE" id="PS01096">
    <property type="entry name" value="PPIC_PPIASE_1"/>
    <property type="match status" value="1"/>
</dbReference>
<evidence type="ECO:0000256" key="4">
    <source>
        <dbReference type="ARBA" id="ARBA00022692"/>
    </source>
</evidence>
<dbReference type="GO" id="GO:0003755">
    <property type="term" value="F:peptidyl-prolyl cis-trans isomerase activity"/>
    <property type="evidence" value="ECO:0007669"/>
    <property type="project" value="UniProtKB-KW"/>
</dbReference>
<evidence type="ECO:0000259" key="14">
    <source>
        <dbReference type="PROSITE" id="PS50198"/>
    </source>
</evidence>
<evidence type="ECO:0000256" key="3">
    <source>
        <dbReference type="ARBA" id="ARBA00022519"/>
    </source>
</evidence>
<dbReference type="PANTHER" id="PTHR47529">
    <property type="entry name" value="PEPTIDYL-PROLYL CIS-TRANS ISOMERASE D"/>
    <property type="match status" value="1"/>
</dbReference>
<evidence type="ECO:0000256" key="9">
    <source>
        <dbReference type="ARBA" id="ARBA00040743"/>
    </source>
</evidence>
<keyword evidence="7" id="KW-0143">Chaperone</keyword>
<name>A0A523S308_UNCAE</name>
<gene>
    <name evidence="15" type="ORF">E3J84_01685</name>
</gene>
<keyword evidence="12" id="KW-0175">Coiled coil</keyword>
<dbReference type="InterPro" id="IPR000297">
    <property type="entry name" value="PPIase_PpiC"/>
</dbReference>
<protein>
    <recommendedName>
        <fullName evidence="9">Periplasmic chaperone PpiD</fullName>
    </recommendedName>
    <alternativeName>
        <fullName evidence="10">Periplasmic folding chaperone</fullName>
    </alternativeName>
</protein>
<evidence type="ECO:0000313" key="15">
    <source>
        <dbReference type="EMBL" id="TET12416.1"/>
    </source>
</evidence>
<dbReference type="PROSITE" id="PS50198">
    <property type="entry name" value="PPIC_PPIASE_2"/>
    <property type="match status" value="2"/>
</dbReference>
<keyword evidence="11" id="KW-0413">Isomerase</keyword>
<reference evidence="15 16" key="1">
    <citation type="submission" date="2019-03" db="EMBL/GenBank/DDBJ databases">
        <title>Metabolic potential of uncultured bacteria and archaea associated with petroleum seepage in deep-sea sediments.</title>
        <authorList>
            <person name="Dong X."/>
            <person name="Hubert C."/>
        </authorList>
    </citation>
    <scope>NUCLEOTIDE SEQUENCE [LARGE SCALE GENOMIC DNA]</scope>
    <source>
        <strain evidence="15">E44_bin7</strain>
    </source>
</reference>
<keyword evidence="5 13" id="KW-1133">Transmembrane helix</keyword>
<dbReference type="SUPFAM" id="SSF54534">
    <property type="entry name" value="FKBP-like"/>
    <property type="match status" value="2"/>
</dbReference>
<evidence type="ECO:0000256" key="1">
    <source>
        <dbReference type="ARBA" id="ARBA00004382"/>
    </source>
</evidence>
<dbReference type="Pfam" id="PF00639">
    <property type="entry name" value="Rotamase"/>
    <property type="match status" value="2"/>
</dbReference>
<feature type="domain" description="PpiC" evidence="14">
    <location>
        <begin position="257"/>
        <end position="359"/>
    </location>
</feature>